<reference evidence="2 3" key="1">
    <citation type="submission" date="2013-11" db="EMBL/GenBank/DDBJ databases">
        <title>Draft genome of the bovine lungworm Dictyocaulus viviparus.</title>
        <authorList>
            <person name="Mitreva M."/>
        </authorList>
    </citation>
    <scope>NUCLEOTIDE SEQUENCE [LARGE SCALE GENOMIC DNA]</scope>
    <source>
        <strain evidence="2 3">HannoverDv2000</strain>
    </source>
</reference>
<proteinExistence type="predicted"/>
<evidence type="ECO:0000256" key="1">
    <source>
        <dbReference type="SAM" id="SignalP"/>
    </source>
</evidence>
<dbReference type="OrthoDB" id="5859487at2759"/>
<evidence type="ECO:0000313" key="3">
    <source>
        <dbReference type="Proteomes" id="UP000053766"/>
    </source>
</evidence>
<dbReference type="AlphaFoldDB" id="A0A0D8XW54"/>
<dbReference type="EMBL" id="KN716253">
    <property type="protein sequence ID" value="KJH48863.1"/>
    <property type="molecule type" value="Genomic_DNA"/>
</dbReference>
<name>A0A0D8XW54_DICVI</name>
<dbReference type="Proteomes" id="UP000053766">
    <property type="component" value="Unassembled WGS sequence"/>
</dbReference>
<reference evidence="3" key="2">
    <citation type="journal article" date="2016" name="Sci. Rep.">
        <title>Dictyocaulus viviparus genome, variome and transcriptome elucidate lungworm biology and support future intervention.</title>
        <authorList>
            <person name="McNulty S.N."/>
            <person name="Strube C."/>
            <person name="Rosa B.A."/>
            <person name="Martin J.C."/>
            <person name="Tyagi R."/>
            <person name="Choi Y.J."/>
            <person name="Wang Q."/>
            <person name="Hallsworth Pepin K."/>
            <person name="Zhang X."/>
            <person name="Ozersky P."/>
            <person name="Wilson R.K."/>
            <person name="Sternberg P.W."/>
            <person name="Gasser R.B."/>
            <person name="Mitreva M."/>
        </authorList>
    </citation>
    <scope>NUCLEOTIDE SEQUENCE [LARGE SCALE GENOMIC DNA]</scope>
    <source>
        <strain evidence="3">HannoverDv2000</strain>
    </source>
</reference>
<evidence type="ECO:0000313" key="2">
    <source>
        <dbReference type="EMBL" id="KJH48863.1"/>
    </source>
</evidence>
<organism evidence="2 3">
    <name type="scientific">Dictyocaulus viviparus</name>
    <name type="common">Bovine lungworm</name>
    <dbReference type="NCBI Taxonomy" id="29172"/>
    <lineage>
        <taxon>Eukaryota</taxon>
        <taxon>Metazoa</taxon>
        <taxon>Ecdysozoa</taxon>
        <taxon>Nematoda</taxon>
        <taxon>Chromadorea</taxon>
        <taxon>Rhabditida</taxon>
        <taxon>Rhabditina</taxon>
        <taxon>Rhabditomorpha</taxon>
        <taxon>Strongyloidea</taxon>
        <taxon>Metastrongylidae</taxon>
        <taxon>Dictyocaulus</taxon>
    </lineage>
</organism>
<accession>A0A0D8XW54</accession>
<protein>
    <recommendedName>
        <fullName evidence="4">CUB-like domain-containing protein</fullName>
    </recommendedName>
</protein>
<gene>
    <name evidence="2" type="ORF">DICVIV_04989</name>
</gene>
<sequence length="383" mass="41741">MLIFIFIIVLLTNIAVTQWEPCRTGPIIITLNGKEIKYLFNTSETIELPPSMACQIQVIPSLLTVAVIYVTGTNFTNSTAALHYDSSSAQPLSIMEREPKNFAFPPCGMPCSLMLISGNADATKLSIRFVGEPVEPDGISFTLSQNTTKQISLESLKQSSSMIAAPNGYHIGVLVDYYSAEMSSTSNTDAISTLRNQIFFSNISYLNTASTIYQLNNGVYPSGTQFLTLFSKIKTNAVNLVVFAYKVSSQNIWSSYSFGDWRRANFSTPATTSLSVKIVGKPTENTDGMLTSVNWLSSNQLDIFEGIPDVTTLSIFGNNVTTLTRNISTSMNTTVKLPAALYSFVSRGGSVGFTLKAISSHSTLVLSSSSGVMLLYFMLIQFL</sequence>
<feature type="chain" id="PRO_5002335970" description="CUB-like domain-containing protein" evidence="1">
    <location>
        <begin position="20"/>
        <end position="383"/>
    </location>
</feature>
<feature type="signal peptide" evidence="1">
    <location>
        <begin position="1"/>
        <end position="19"/>
    </location>
</feature>
<keyword evidence="3" id="KW-1185">Reference proteome</keyword>
<keyword evidence="1" id="KW-0732">Signal</keyword>
<evidence type="ECO:0008006" key="4">
    <source>
        <dbReference type="Google" id="ProtNLM"/>
    </source>
</evidence>